<dbReference type="Pfam" id="PF07730">
    <property type="entry name" value="HisKA_3"/>
    <property type="match status" value="1"/>
</dbReference>
<keyword evidence="8" id="KW-0902">Two-component regulatory system</keyword>
<evidence type="ECO:0000256" key="9">
    <source>
        <dbReference type="SAM" id="Phobius"/>
    </source>
</evidence>
<evidence type="ECO:0000313" key="11">
    <source>
        <dbReference type="EMBL" id="MDI6105139.1"/>
    </source>
</evidence>
<dbReference type="Gene3D" id="1.20.5.1930">
    <property type="match status" value="1"/>
</dbReference>
<dbReference type="PANTHER" id="PTHR24421">
    <property type="entry name" value="NITRATE/NITRITE SENSOR PROTEIN NARX-RELATED"/>
    <property type="match status" value="1"/>
</dbReference>
<dbReference type="EMBL" id="JASCTH010000041">
    <property type="protein sequence ID" value="MDI6105139.1"/>
    <property type="molecule type" value="Genomic_DNA"/>
</dbReference>
<gene>
    <name evidence="11" type="ORF">QLQ12_41800</name>
</gene>
<dbReference type="InterPro" id="IPR050482">
    <property type="entry name" value="Sensor_HK_TwoCompSys"/>
</dbReference>
<protein>
    <recommendedName>
        <fullName evidence="2">histidine kinase</fullName>
        <ecNumber evidence="2">2.7.13.3</ecNumber>
    </recommendedName>
</protein>
<keyword evidence="9" id="KW-0812">Transmembrane</keyword>
<evidence type="ECO:0000313" key="12">
    <source>
        <dbReference type="Proteomes" id="UP001241758"/>
    </source>
</evidence>
<dbReference type="InterPro" id="IPR011712">
    <property type="entry name" value="Sig_transdc_His_kin_sub3_dim/P"/>
</dbReference>
<dbReference type="InterPro" id="IPR025828">
    <property type="entry name" value="Put_sensor_dom"/>
</dbReference>
<keyword evidence="12" id="KW-1185">Reference proteome</keyword>
<accession>A0ABT6WZP1</accession>
<feature type="transmembrane region" description="Helical" evidence="9">
    <location>
        <begin position="120"/>
        <end position="153"/>
    </location>
</feature>
<feature type="domain" description="Histidine kinase/HSP90-like ATPase" evidence="10">
    <location>
        <begin position="331"/>
        <end position="421"/>
    </location>
</feature>
<comment type="catalytic activity">
    <reaction evidence="1">
        <text>ATP + protein L-histidine = ADP + protein N-phospho-L-histidine.</text>
        <dbReference type="EC" id="2.7.13.3"/>
    </reaction>
</comment>
<dbReference type="RefSeq" id="WP_282766608.1">
    <property type="nucleotide sequence ID" value="NZ_JASCTH010000041.1"/>
</dbReference>
<keyword evidence="9" id="KW-1133">Transmembrane helix</keyword>
<keyword evidence="9" id="KW-0472">Membrane</keyword>
<evidence type="ECO:0000256" key="3">
    <source>
        <dbReference type="ARBA" id="ARBA00022553"/>
    </source>
</evidence>
<sequence length="421" mass="44449">MTTTVTAATGAKARAGSAWEAMRTRPLRIAFSPWPLRAFAYLASGVVVGVFTLAWLPLAFLAGVAVLTPLAIQPLAALERRRITLLGGPALPDPHRPPDRPGLVAWLRLRHSEAATWRELAYAVLHGTVLLAFDLVATLLALSPVLVLILVLKTDDPPPSGTPAELSDVAAPALLLGFAMIVAVFAICYAVVLAAIAHAALAHLLLAPGEESRIRTLTRSRARLIDAFEVERRRIERDLHDGAQQRLLSLAMTLGMARLEVRDNPEAAQALVDQAAEQAKAALAELRELVRGIHPQILTERGLPAALTELADSAAIPLTLAIDVPRRLPSTVESAAYFVVAEALTNAVKHAQARQIRVTGRLDGTTLVVEVRDDGVGGADPGSGTGLTGLADRVDALSGTLTLSSPPGGPTVLRLELPCSG</sequence>
<keyword evidence="7" id="KW-0067">ATP-binding</keyword>
<organism evidence="11 12">
    <name type="scientific">Actinoplanes sandaracinus</name>
    <dbReference type="NCBI Taxonomy" id="3045177"/>
    <lineage>
        <taxon>Bacteria</taxon>
        <taxon>Bacillati</taxon>
        <taxon>Actinomycetota</taxon>
        <taxon>Actinomycetes</taxon>
        <taxon>Micromonosporales</taxon>
        <taxon>Micromonosporaceae</taxon>
        <taxon>Actinoplanes</taxon>
    </lineage>
</organism>
<dbReference type="Gene3D" id="3.30.565.10">
    <property type="entry name" value="Histidine kinase-like ATPase, C-terminal domain"/>
    <property type="match status" value="1"/>
</dbReference>
<evidence type="ECO:0000256" key="8">
    <source>
        <dbReference type="ARBA" id="ARBA00023012"/>
    </source>
</evidence>
<dbReference type="InterPro" id="IPR036890">
    <property type="entry name" value="HATPase_C_sf"/>
</dbReference>
<dbReference type="CDD" id="cd16917">
    <property type="entry name" value="HATPase_UhpB-NarQ-NarX-like"/>
    <property type="match status" value="1"/>
</dbReference>
<keyword evidence="5" id="KW-0547">Nucleotide-binding</keyword>
<proteinExistence type="predicted"/>
<keyword evidence="4" id="KW-0808">Transferase</keyword>
<dbReference type="Pfam" id="PF13796">
    <property type="entry name" value="Sensor"/>
    <property type="match status" value="1"/>
</dbReference>
<dbReference type="SMART" id="SM00387">
    <property type="entry name" value="HATPase_c"/>
    <property type="match status" value="1"/>
</dbReference>
<evidence type="ECO:0000259" key="10">
    <source>
        <dbReference type="SMART" id="SM00387"/>
    </source>
</evidence>
<reference evidence="11 12" key="1">
    <citation type="submission" date="2023-05" db="EMBL/GenBank/DDBJ databases">
        <title>Actinoplanes sp. NEAU-A12 genome sequencing.</title>
        <authorList>
            <person name="Wang Z.-S."/>
        </authorList>
    </citation>
    <scope>NUCLEOTIDE SEQUENCE [LARGE SCALE GENOMIC DNA]</scope>
    <source>
        <strain evidence="11 12">NEAU-A12</strain>
    </source>
</reference>
<keyword evidence="6" id="KW-0418">Kinase</keyword>
<evidence type="ECO:0000256" key="4">
    <source>
        <dbReference type="ARBA" id="ARBA00022679"/>
    </source>
</evidence>
<dbReference type="Pfam" id="PF02518">
    <property type="entry name" value="HATPase_c"/>
    <property type="match status" value="1"/>
</dbReference>
<dbReference type="Proteomes" id="UP001241758">
    <property type="component" value="Unassembled WGS sequence"/>
</dbReference>
<name>A0ABT6WZP1_9ACTN</name>
<feature type="transmembrane region" description="Helical" evidence="9">
    <location>
        <begin position="173"/>
        <end position="206"/>
    </location>
</feature>
<evidence type="ECO:0000256" key="7">
    <source>
        <dbReference type="ARBA" id="ARBA00022840"/>
    </source>
</evidence>
<keyword evidence="3" id="KW-0597">Phosphoprotein</keyword>
<dbReference type="EC" id="2.7.13.3" evidence="2"/>
<dbReference type="PANTHER" id="PTHR24421:SF10">
    <property type="entry name" value="NITRATE_NITRITE SENSOR PROTEIN NARQ"/>
    <property type="match status" value="1"/>
</dbReference>
<evidence type="ECO:0000256" key="5">
    <source>
        <dbReference type="ARBA" id="ARBA00022741"/>
    </source>
</evidence>
<comment type="caution">
    <text evidence="11">The sequence shown here is derived from an EMBL/GenBank/DDBJ whole genome shotgun (WGS) entry which is preliminary data.</text>
</comment>
<evidence type="ECO:0000256" key="2">
    <source>
        <dbReference type="ARBA" id="ARBA00012438"/>
    </source>
</evidence>
<evidence type="ECO:0000256" key="6">
    <source>
        <dbReference type="ARBA" id="ARBA00022777"/>
    </source>
</evidence>
<feature type="transmembrane region" description="Helical" evidence="9">
    <location>
        <begin position="39"/>
        <end position="72"/>
    </location>
</feature>
<dbReference type="InterPro" id="IPR003594">
    <property type="entry name" value="HATPase_dom"/>
</dbReference>
<dbReference type="SUPFAM" id="SSF55874">
    <property type="entry name" value="ATPase domain of HSP90 chaperone/DNA topoisomerase II/histidine kinase"/>
    <property type="match status" value="1"/>
</dbReference>
<evidence type="ECO:0000256" key="1">
    <source>
        <dbReference type="ARBA" id="ARBA00000085"/>
    </source>
</evidence>